<name>A0ACB8NGT8_CITSI</name>
<organism evidence="1 2">
    <name type="scientific">Citrus sinensis</name>
    <name type="common">Sweet orange</name>
    <name type="synonym">Citrus aurantium var. sinensis</name>
    <dbReference type="NCBI Taxonomy" id="2711"/>
    <lineage>
        <taxon>Eukaryota</taxon>
        <taxon>Viridiplantae</taxon>
        <taxon>Streptophyta</taxon>
        <taxon>Embryophyta</taxon>
        <taxon>Tracheophyta</taxon>
        <taxon>Spermatophyta</taxon>
        <taxon>Magnoliopsida</taxon>
        <taxon>eudicotyledons</taxon>
        <taxon>Gunneridae</taxon>
        <taxon>Pentapetalae</taxon>
        <taxon>rosids</taxon>
        <taxon>malvids</taxon>
        <taxon>Sapindales</taxon>
        <taxon>Rutaceae</taxon>
        <taxon>Aurantioideae</taxon>
        <taxon>Citrus</taxon>
    </lineage>
</organism>
<comment type="caution">
    <text evidence="1">The sequence shown here is derived from an EMBL/GenBank/DDBJ whole genome shotgun (WGS) entry which is preliminary data.</text>
</comment>
<dbReference type="EMBL" id="CM039171">
    <property type="protein sequence ID" value="KAH9796933.1"/>
    <property type="molecule type" value="Genomic_DNA"/>
</dbReference>
<protein>
    <submittedName>
        <fullName evidence="1">RING-type domain-containing protein</fullName>
    </submittedName>
</protein>
<reference evidence="2" key="1">
    <citation type="journal article" date="2023" name="Hortic. Res.">
        <title>A chromosome-level phased genome enabling allele-level studies in sweet orange: a case study on citrus Huanglongbing tolerance.</title>
        <authorList>
            <person name="Wu B."/>
            <person name="Yu Q."/>
            <person name="Deng Z."/>
            <person name="Duan Y."/>
            <person name="Luo F."/>
            <person name="Gmitter F. Jr."/>
        </authorList>
    </citation>
    <scope>NUCLEOTIDE SEQUENCE [LARGE SCALE GENOMIC DNA]</scope>
    <source>
        <strain evidence="2">cv. Valencia</strain>
    </source>
</reference>
<accession>A0ACB8NGT8</accession>
<evidence type="ECO:0000313" key="1">
    <source>
        <dbReference type="EMBL" id="KAH9796933.1"/>
    </source>
</evidence>
<dbReference type="Proteomes" id="UP000829398">
    <property type="component" value="Chromosome 2"/>
</dbReference>
<gene>
    <name evidence="1" type="ORF">KPL71_005689</name>
</gene>
<proteinExistence type="predicted"/>
<evidence type="ECO:0000313" key="2">
    <source>
        <dbReference type="Proteomes" id="UP000829398"/>
    </source>
</evidence>
<sequence>MYVGSMRKSFKDSLKVLEADIQHANTLASDFPREYDGACLQMRMSYSPAAHLFLFLVQWTDCHLAGALGLLRILIYKVYVDGTTTMSTHERKASIREFYAIIYPSLLQLQRGVTDTEDKKQKAVYMERYRRRDDEEQRQYTDADIEREEECGICMETNSKIVLPNCNHAMCLKCYREWYFLSPSLLLVCANKISVMPLLPRQSKESELR</sequence>
<keyword evidence="2" id="KW-1185">Reference proteome</keyword>